<dbReference type="EMBL" id="BMKP01000008">
    <property type="protein sequence ID" value="GGF22282.1"/>
    <property type="molecule type" value="Genomic_DNA"/>
</dbReference>
<protein>
    <submittedName>
        <fullName evidence="2">Uncharacterized protein</fullName>
    </submittedName>
</protein>
<evidence type="ECO:0000256" key="1">
    <source>
        <dbReference type="SAM" id="Phobius"/>
    </source>
</evidence>
<keyword evidence="3" id="KW-1185">Reference proteome</keyword>
<keyword evidence="1" id="KW-0472">Membrane</keyword>
<sequence>MAEIKIEKKKPVWPWIVAILLIFGLVYYVFLRDDESQIDNSNNVEIENTTSTDTVN</sequence>
<accession>A0ABQ1UNB3</accession>
<proteinExistence type="predicted"/>
<dbReference type="Proteomes" id="UP000655016">
    <property type="component" value="Unassembled WGS sequence"/>
</dbReference>
<evidence type="ECO:0000313" key="3">
    <source>
        <dbReference type="Proteomes" id="UP000655016"/>
    </source>
</evidence>
<feature type="transmembrane region" description="Helical" evidence="1">
    <location>
        <begin position="12"/>
        <end position="30"/>
    </location>
</feature>
<gene>
    <name evidence="2" type="ORF">GCM10011518_34350</name>
</gene>
<dbReference type="RefSeq" id="WP_167519876.1">
    <property type="nucleotide sequence ID" value="NZ_BMKP01000008.1"/>
</dbReference>
<evidence type="ECO:0000313" key="2">
    <source>
        <dbReference type="EMBL" id="GGF22282.1"/>
    </source>
</evidence>
<keyword evidence="1" id="KW-1133">Transmembrane helix</keyword>
<comment type="caution">
    <text evidence="2">The sequence shown here is derived from an EMBL/GenBank/DDBJ whole genome shotgun (WGS) entry which is preliminary data.</text>
</comment>
<organism evidence="2 3">
    <name type="scientific">Flavobacterium limi</name>
    <dbReference type="NCBI Taxonomy" id="2045105"/>
    <lineage>
        <taxon>Bacteria</taxon>
        <taxon>Pseudomonadati</taxon>
        <taxon>Bacteroidota</taxon>
        <taxon>Flavobacteriia</taxon>
        <taxon>Flavobacteriales</taxon>
        <taxon>Flavobacteriaceae</taxon>
        <taxon>Flavobacterium</taxon>
    </lineage>
</organism>
<reference evidence="3" key="1">
    <citation type="journal article" date="2019" name="Int. J. Syst. Evol. Microbiol.">
        <title>The Global Catalogue of Microorganisms (GCM) 10K type strain sequencing project: providing services to taxonomists for standard genome sequencing and annotation.</title>
        <authorList>
            <consortium name="The Broad Institute Genomics Platform"/>
            <consortium name="The Broad Institute Genome Sequencing Center for Infectious Disease"/>
            <person name="Wu L."/>
            <person name="Ma J."/>
        </authorList>
    </citation>
    <scope>NUCLEOTIDE SEQUENCE [LARGE SCALE GENOMIC DNA]</scope>
    <source>
        <strain evidence="3">CGMCC 1.16060</strain>
    </source>
</reference>
<keyword evidence="1" id="KW-0812">Transmembrane</keyword>
<name>A0ABQ1UNB3_9FLAO</name>